<feature type="region of interest" description="Disordered" evidence="1">
    <location>
        <begin position="1"/>
        <end position="26"/>
    </location>
</feature>
<dbReference type="InterPro" id="IPR011011">
    <property type="entry name" value="Znf_FYVE_PHD"/>
</dbReference>
<dbReference type="SUPFAM" id="SSF57903">
    <property type="entry name" value="FYVE/PHD zinc finger"/>
    <property type="match status" value="1"/>
</dbReference>
<dbReference type="EMBL" id="WJXW01000003">
    <property type="protein sequence ID" value="KAF9738105.1"/>
    <property type="molecule type" value="Genomic_DNA"/>
</dbReference>
<feature type="compositionally biased region" description="Basic and acidic residues" evidence="1">
    <location>
        <begin position="203"/>
        <end position="215"/>
    </location>
</feature>
<feature type="compositionally biased region" description="Polar residues" evidence="1">
    <location>
        <begin position="17"/>
        <end position="26"/>
    </location>
</feature>
<dbReference type="OrthoDB" id="436852at2759"/>
<organism evidence="2 3">
    <name type="scientific">Paraphaeosphaeria minitans</name>
    <dbReference type="NCBI Taxonomy" id="565426"/>
    <lineage>
        <taxon>Eukaryota</taxon>
        <taxon>Fungi</taxon>
        <taxon>Dikarya</taxon>
        <taxon>Ascomycota</taxon>
        <taxon>Pezizomycotina</taxon>
        <taxon>Dothideomycetes</taxon>
        <taxon>Pleosporomycetidae</taxon>
        <taxon>Pleosporales</taxon>
        <taxon>Massarineae</taxon>
        <taxon>Didymosphaeriaceae</taxon>
        <taxon>Paraphaeosphaeria</taxon>
    </lineage>
</organism>
<evidence type="ECO:0000313" key="2">
    <source>
        <dbReference type="EMBL" id="KAF9738105.1"/>
    </source>
</evidence>
<evidence type="ECO:0008006" key="4">
    <source>
        <dbReference type="Google" id="ProtNLM"/>
    </source>
</evidence>
<dbReference type="AlphaFoldDB" id="A0A9P6GNA2"/>
<evidence type="ECO:0000256" key="1">
    <source>
        <dbReference type="SAM" id="MobiDB-lite"/>
    </source>
</evidence>
<protein>
    <recommendedName>
        <fullName evidence="4">PHD-type domain-containing protein</fullName>
    </recommendedName>
</protein>
<dbReference type="Proteomes" id="UP000756921">
    <property type="component" value="Unassembled WGS sequence"/>
</dbReference>
<evidence type="ECO:0000313" key="3">
    <source>
        <dbReference type="Proteomes" id="UP000756921"/>
    </source>
</evidence>
<feature type="region of interest" description="Disordered" evidence="1">
    <location>
        <begin position="178"/>
        <end position="261"/>
    </location>
</feature>
<feature type="region of interest" description="Disordered" evidence="1">
    <location>
        <begin position="331"/>
        <end position="376"/>
    </location>
</feature>
<accession>A0A9P6GNA2</accession>
<comment type="caution">
    <text evidence="2">The sequence shown here is derived from an EMBL/GenBank/DDBJ whole genome shotgun (WGS) entry which is preliminary data.</text>
</comment>
<dbReference type="Gene3D" id="3.30.40.10">
    <property type="entry name" value="Zinc/RING finger domain, C3HC4 (zinc finger)"/>
    <property type="match status" value="1"/>
</dbReference>
<name>A0A9P6GNA2_9PLEO</name>
<sequence length="376" mass="40978">MAQLTTLQAECEHRQDTPAQDSTNASSDIQVAIGQVIEPQMEVSDSHWSPLVSPAEDVAFDYGTPSFGLYLTFTNPPVPAVTYRVQLNTSLAQAQSDMKLLVANELMNAQARGVAEELKLDIDVRKIEIDNENGALLSYEIVKGTFTEGLFTSIMERDGRVIDGESYTRNLLKKAVQETSIESPKDASPEQDAPTSLASESPRANRIESHLKTSKEQQPTPIALYSPIKKRGRDADDATPPPSKKFRPASPEPTQDPADQEVIYCRCKQPDDGTDMLGCDGEACINGGWVHIDCFPEIQSPPVADDGESMWHCPDCDPTAFEVVKKKTTKKGSAVKSGAVEKKTTQKGTAVKKGAVEEKKKDGKKGSAANKRKLIL</sequence>
<feature type="compositionally biased region" description="Basic and acidic residues" evidence="1">
    <location>
        <begin position="354"/>
        <end position="365"/>
    </location>
</feature>
<keyword evidence="3" id="KW-1185">Reference proteome</keyword>
<proteinExistence type="predicted"/>
<dbReference type="InterPro" id="IPR013083">
    <property type="entry name" value="Znf_RING/FYVE/PHD"/>
</dbReference>
<reference evidence="2" key="1">
    <citation type="journal article" date="2020" name="Mol. Plant Microbe Interact.">
        <title>Genome Sequence of the Biocontrol Agent Coniothyrium minitans strain Conio (IMI 134523).</title>
        <authorList>
            <person name="Patel D."/>
            <person name="Shittu T.A."/>
            <person name="Baroncelli R."/>
            <person name="Muthumeenakshi S."/>
            <person name="Osborne T.H."/>
            <person name="Janganan T.K."/>
            <person name="Sreenivasaprasad S."/>
        </authorList>
    </citation>
    <scope>NUCLEOTIDE SEQUENCE</scope>
    <source>
        <strain evidence="2">Conio</strain>
    </source>
</reference>
<gene>
    <name evidence="2" type="ORF">PMIN01_03388</name>
</gene>